<dbReference type="VEuPathDB" id="FungiDB:AeMF1_018181"/>
<reference evidence="3 4" key="1">
    <citation type="submission" date="2019-07" db="EMBL/GenBank/DDBJ databases">
        <title>Genomics analysis of Aphanomyces spp. identifies a new class of oomycete effector associated with host adaptation.</title>
        <authorList>
            <person name="Gaulin E."/>
        </authorList>
    </citation>
    <scope>NUCLEOTIDE SEQUENCE [LARGE SCALE GENOMIC DNA]</scope>
    <source>
        <strain evidence="3 4">ATCC 201684</strain>
    </source>
</reference>
<dbReference type="SUPFAM" id="SSF103657">
    <property type="entry name" value="BAR/IMD domain-like"/>
    <property type="match status" value="1"/>
</dbReference>
<dbReference type="PANTHER" id="PTHR13663">
    <property type="entry name" value="SIMILAR TO RIKEN CDNA 6430548M08"/>
    <property type="match status" value="1"/>
</dbReference>
<comment type="caution">
    <text evidence="3">The sequence shown here is derived from an EMBL/GenBank/DDBJ whole genome shotgun (WGS) entry which is preliminary data.</text>
</comment>
<dbReference type="EMBL" id="VJMJ01000063">
    <property type="protein sequence ID" value="KAF0739719.1"/>
    <property type="molecule type" value="Genomic_DNA"/>
</dbReference>
<feature type="domain" description="SBF1/SBF2" evidence="2">
    <location>
        <begin position="342"/>
        <end position="461"/>
    </location>
</feature>
<evidence type="ECO:0000313" key="3">
    <source>
        <dbReference type="EMBL" id="KAF0739719.1"/>
    </source>
</evidence>
<organism evidence="3 4">
    <name type="scientific">Aphanomyces euteiches</name>
    <dbReference type="NCBI Taxonomy" id="100861"/>
    <lineage>
        <taxon>Eukaryota</taxon>
        <taxon>Sar</taxon>
        <taxon>Stramenopiles</taxon>
        <taxon>Oomycota</taxon>
        <taxon>Saprolegniomycetes</taxon>
        <taxon>Saprolegniales</taxon>
        <taxon>Verrucalvaceae</taxon>
        <taxon>Aphanomyces</taxon>
    </lineage>
</organism>
<dbReference type="Pfam" id="PF12335">
    <property type="entry name" value="SBF2"/>
    <property type="match status" value="1"/>
</dbReference>
<keyword evidence="4" id="KW-1185">Reference proteome</keyword>
<accession>A0A6G0XHV5</accession>
<dbReference type="InterPro" id="IPR022096">
    <property type="entry name" value="SBF1/SBF2"/>
</dbReference>
<dbReference type="PANTHER" id="PTHR13663:SF2">
    <property type="entry name" value="SIMILAR TO RIKEN CDNA 6430548M08"/>
    <property type="match status" value="1"/>
</dbReference>
<name>A0A6G0XHV5_9STRA</name>
<proteinExistence type="predicted"/>
<protein>
    <recommendedName>
        <fullName evidence="2">SBF1/SBF2 domain-containing protein</fullName>
    </recommendedName>
</protein>
<dbReference type="AlphaFoldDB" id="A0A6G0XHV5"/>
<dbReference type="Proteomes" id="UP000481153">
    <property type="component" value="Unassembled WGS sequence"/>
</dbReference>
<keyword evidence="1" id="KW-0175">Coiled coil</keyword>
<sequence length="515" mass="58911">MQDLLADEENESRRTFCQMPFDAIYENAEKGGRSVANLLDFIAKKNIAERKCAETMLQHLQDIGGYRELSELEEPGTSTKRVLTELQHYFQTMNTQYLVWAQVVEEHVARPLDSLKGESSKYIQNLQVELSRVNDEYNEAEAQQRKTKSVCDAAKQDLLSAQVRQEDALHEIGVPSFELQRLASRVQKCELELTRALAEKEQAKQILLKKIIARDEMSMAISGAYQRAEEERMDQMAACMKVWLAVEQEHIRFREKQLRQLEDHIVRMDRAGDIQLVIHNHRNPDNMHFQGKALSLLDWQLKQDVAGVKSVLKPVADANSDEMDALVAVHFESEQTEEKDLQVVESVTKLCDSADGRQCFVKALNRQRSLVTKVPTDGQFRSLVNCFHAFFDACVQHDDTKAAKTAMMLSATFYSTPDHCDEDHHRIERRYIQEEVKGHTIWSNPKFWEKALLLAVGEELHKSPQRCPWEDLPTNVPRSEGRFTREEAVSHVHNIVFGQLGSSATSSRPCASPMS</sequence>
<evidence type="ECO:0000313" key="4">
    <source>
        <dbReference type="Proteomes" id="UP000481153"/>
    </source>
</evidence>
<gene>
    <name evidence="3" type="ORF">Ae201684_004886</name>
</gene>
<dbReference type="InterPro" id="IPR039872">
    <property type="entry name" value="KIAA0513"/>
</dbReference>
<evidence type="ECO:0000256" key="1">
    <source>
        <dbReference type="SAM" id="Coils"/>
    </source>
</evidence>
<dbReference type="Gene3D" id="1.20.1270.60">
    <property type="entry name" value="Arfaptin homology (AH) domain/BAR domain"/>
    <property type="match status" value="1"/>
</dbReference>
<feature type="coiled-coil region" evidence="1">
    <location>
        <begin position="123"/>
        <end position="150"/>
    </location>
</feature>
<dbReference type="InterPro" id="IPR027267">
    <property type="entry name" value="AH/BAR_dom_sf"/>
</dbReference>
<evidence type="ECO:0000259" key="2">
    <source>
        <dbReference type="Pfam" id="PF12335"/>
    </source>
</evidence>
<feature type="coiled-coil region" evidence="1">
    <location>
        <begin position="179"/>
        <end position="206"/>
    </location>
</feature>